<keyword evidence="2" id="KW-1185">Reference proteome</keyword>
<comment type="caution">
    <text evidence="1">The sequence shown here is derived from an EMBL/GenBank/DDBJ whole genome shotgun (WGS) entry which is preliminary data.</text>
</comment>
<evidence type="ECO:0000313" key="1">
    <source>
        <dbReference type="EMBL" id="KAH6649427.1"/>
    </source>
</evidence>
<name>A0ACB7PMB8_9PEZI</name>
<reference evidence="1 2" key="1">
    <citation type="journal article" date="2021" name="Nat. Commun.">
        <title>Genetic determinants of endophytism in the Arabidopsis root mycobiome.</title>
        <authorList>
            <person name="Mesny F."/>
            <person name="Miyauchi S."/>
            <person name="Thiergart T."/>
            <person name="Pickel B."/>
            <person name="Atanasova L."/>
            <person name="Karlsson M."/>
            <person name="Huettel B."/>
            <person name="Barry K.W."/>
            <person name="Haridas S."/>
            <person name="Chen C."/>
            <person name="Bauer D."/>
            <person name="Andreopoulos W."/>
            <person name="Pangilinan J."/>
            <person name="LaButti K."/>
            <person name="Riley R."/>
            <person name="Lipzen A."/>
            <person name="Clum A."/>
            <person name="Drula E."/>
            <person name="Henrissat B."/>
            <person name="Kohler A."/>
            <person name="Grigoriev I.V."/>
            <person name="Martin F.M."/>
            <person name="Hacquard S."/>
        </authorList>
    </citation>
    <scope>NUCLEOTIDE SEQUENCE [LARGE SCALE GENOMIC DNA]</scope>
    <source>
        <strain evidence="1 2">MPI-SDFR-AT-0079</strain>
    </source>
</reference>
<proteinExistence type="predicted"/>
<accession>A0ACB7PMB8</accession>
<protein>
    <submittedName>
        <fullName evidence="1">Uncharacterized protein</fullName>
    </submittedName>
</protein>
<evidence type="ECO:0000313" key="2">
    <source>
        <dbReference type="Proteomes" id="UP000724584"/>
    </source>
</evidence>
<gene>
    <name evidence="1" type="ORF">F5144DRAFT_607599</name>
</gene>
<sequence>MPAMASHPSPPAWAEASSHLLPAQGEPHAYPSQWQQKVHSDTDTDVLRPDHYPSSVPAGPPHKSTFLQKLSATWTFELFGLLVSAAGLAAMVYVLQWYDGQRIPDWGSLSFNTLISILAVVGKMAALYGATSAISQLKWVWLAGHEKKLIDYKTFDSGSRGVSGAMMLAWALKGRSVAVLGAFAIVIGAAAGPFAQQIVHFYDAEYVDVAQTSWLAKADILDSLGPKYDSSTWTLDPIFKANAITALFLPTQEVLTQPRFNCPTGNCTWAPFSTLGFCPTCVDVSSQLRQTCKTVFGYDNRTTAQTCTVAFPGNNEPVSLWYVADPDFDGASEYMVLNSTRSDNATALTNLSWPPTIYQSIRAAVPTDELGGTQNPYLEADGTLVNNGIHILKNDTRFIGSECAILPCVRRIQASVTRGEYSETVLDTYSTLDEPYSYPNPITLTPPWDNNQPGTNPPKTYTIHPEWLESLLITHPSPLGGQLLGRVHTTDSNMAIRVVDLPPPGGSSRENDALQAVFYANFTGTTCPTPDDNVACAFRALGAALTKSVRDLAVVRNGTGVPYVAEGRVNVMGTFIRVEWPWLALPVAVWGLSLVTVLVAMWKSRGVPLWRDSALPLVLLYGENAERAGRGVQEAALSARAETVKVHLVGDEGTVMGR</sequence>
<dbReference type="EMBL" id="JAGIZQ010000001">
    <property type="protein sequence ID" value="KAH6649427.1"/>
    <property type="molecule type" value="Genomic_DNA"/>
</dbReference>
<dbReference type="Proteomes" id="UP000724584">
    <property type="component" value="Unassembled WGS sequence"/>
</dbReference>
<organism evidence="1 2">
    <name type="scientific">Chaetomium tenue</name>
    <dbReference type="NCBI Taxonomy" id="1854479"/>
    <lineage>
        <taxon>Eukaryota</taxon>
        <taxon>Fungi</taxon>
        <taxon>Dikarya</taxon>
        <taxon>Ascomycota</taxon>
        <taxon>Pezizomycotina</taxon>
        <taxon>Sordariomycetes</taxon>
        <taxon>Sordariomycetidae</taxon>
        <taxon>Sordariales</taxon>
        <taxon>Chaetomiaceae</taxon>
        <taxon>Chaetomium</taxon>
    </lineage>
</organism>